<evidence type="ECO:0000259" key="5">
    <source>
        <dbReference type="PROSITE" id="PS50931"/>
    </source>
</evidence>
<name>A0A6C0FY24_9BACL</name>
<dbReference type="PRINTS" id="PR00039">
    <property type="entry name" value="HTHLYSR"/>
</dbReference>
<evidence type="ECO:0000313" key="6">
    <source>
        <dbReference type="EMBL" id="QHT60972.1"/>
    </source>
</evidence>
<organism evidence="6 7">
    <name type="scientific">Paenibacillus lycopersici</name>
    <dbReference type="NCBI Taxonomy" id="2704462"/>
    <lineage>
        <taxon>Bacteria</taxon>
        <taxon>Bacillati</taxon>
        <taxon>Bacillota</taxon>
        <taxon>Bacilli</taxon>
        <taxon>Bacillales</taxon>
        <taxon>Paenibacillaceae</taxon>
        <taxon>Paenibacillus</taxon>
    </lineage>
</organism>
<dbReference type="GO" id="GO:0003677">
    <property type="term" value="F:DNA binding"/>
    <property type="evidence" value="ECO:0007669"/>
    <property type="project" value="UniProtKB-KW"/>
</dbReference>
<keyword evidence="7" id="KW-1185">Reference proteome</keyword>
<dbReference type="AlphaFoldDB" id="A0A6C0FY24"/>
<gene>
    <name evidence="6" type="ORF">GXP70_14120</name>
</gene>
<evidence type="ECO:0000256" key="4">
    <source>
        <dbReference type="ARBA" id="ARBA00023163"/>
    </source>
</evidence>
<keyword evidence="3" id="KW-0238">DNA-binding</keyword>
<dbReference type="PANTHER" id="PTHR30419:SF28">
    <property type="entry name" value="HTH-TYPE TRANSCRIPTIONAL REGULATOR BSDA"/>
    <property type="match status" value="1"/>
</dbReference>
<proteinExistence type="inferred from homology"/>
<sequence>MELLQLQYFQTVAKLEHMSKAAEALNIAQPSLSKTISRLESSIGVPLFDRHGRNIRLNAFGKAFLQRVERIFRELEEGKREVLDMAGLNRGSITLAASITSVLPELLGDFLTANPNVHIRQFLEPTAEMRRMMENGEIDLCISTAPVEGPDMAWLPLRTEEIFVIVHERHRLAGQESVKLTDLKEEPFIGLRPGYWFRTLTDELCIGAGFVPKTMIELDEADAVVLLLRKGLGIAFVPQLAWEKRAAFMPNRLRIADPPGCVVTTGLVWSKKHYMSVAAQRFRQFIIDYFQRIESE</sequence>
<protein>
    <submittedName>
        <fullName evidence="6">LysR family transcriptional regulator</fullName>
    </submittedName>
</protein>
<reference evidence="6 7" key="1">
    <citation type="submission" date="2020-01" db="EMBL/GenBank/DDBJ databases">
        <title>Paenibacillus sp. nov., isolated from tomato rhizosphere.</title>
        <authorList>
            <person name="Weon H.-Y."/>
            <person name="Lee S.A."/>
        </authorList>
    </citation>
    <scope>NUCLEOTIDE SEQUENCE [LARGE SCALE GENOMIC DNA]</scope>
    <source>
        <strain evidence="6 7">12200R-189</strain>
    </source>
</reference>
<dbReference type="Gene3D" id="1.10.10.10">
    <property type="entry name" value="Winged helix-like DNA-binding domain superfamily/Winged helix DNA-binding domain"/>
    <property type="match status" value="1"/>
</dbReference>
<dbReference type="InterPro" id="IPR000847">
    <property type="entry name" value="LysR_HTH_N"/>
</dbReference>
<evidence type="ECO:0000256" key="2">
    <source>
        <dbReference type="ARBA" id="ARBA00023015"/>
    </source>
</evidence>
<keyword evidence="4" id="KW-0804">Transcription</keyword>
<evidence type="ECO:0000256" key="1">
    <source>
        <dbReference type="ARBA" id="ARBA00009437"/>
    </source>
</evidence>
<accession>A0A6C0FY24</accession>
<evidence type="ECO:0000256" key="3">
    <source>
        <dbReference type="ARBA" id="ARBA00023125"/>
    </source>
</evidence>
<evidence type="ECO:0000313" key="7">
    <source>
        <dbReference type="Proteomes" id="UP000476064"/>
    </source>
</evidence>
<dbReference type="GO" id="GO:0003700">
    <property type="term" value="F:DNA-binding transcription factor activity"/>
    <property type="evidence" value="ECO:0007669"/>
    <property type="project" value="InterPro"/>
</dbReference>
<feature type="domain" description="HTH lysR-type" evidence="5">
    <location>
        <begin position="1"/>
        <end position="58"/>
    </location>
</feature>
<dbReference type="RefSeq" id="WP_162357411.1">
    <property type="nucleotide sequence ID" value="NZ_CP048209.1"/>
</dbReference>
<dbReference type="InterPro" id="IPR050950">
    <property type="entry name" value="HTH-type_LysR_regulators"/>
</dbReference>
<dbReference type="KEGG" id="plyc:GXP70_14120"/>
<dbReference type="GO" id="GO:0005829">
    <property type="term" value="C:cytosol"/>
    <property type="evidence" value="ECO:0007669"/>
    <property type="project" value="TreeGrafter"/>
</dbReference>
<dbReference type="InterPro" id="IPR036388">
    <property type="entry name" value="WH-like_DNA-bd_sf"/>
</dbReference>
<dbReference type="SUPFAM" id="SSF46785">
    <property type="entry name" value="Winged helix' DNA-binding domain"/>
    <property type="match status" value="1"/>
</dbReference>
<dbReference type="SUPFAM" id="SSF53850">
    <property type="entry name" value="Periplasmic binding protein-like II"/>
    <property type="match status" value="1"/>
</dbReference>
<keyword evidence="2" id="KW-0805">Transcription regulation</keyword>
<dbReference type="Proteomes" id="UP000476064">
    <property type="component" value="Chromosome"/>
</dbReference>
<dbReference type="InterPro" id="IPR005119">
    <property type="entry name" value="LysR_subst-bd"/>
</dbReference>
<dbReference type="InterPro" id="IPR036390">
    <property type="entry name" value="WH_DNA-bd_sf"/>
</dbReference>
<dbReference type="EMBL" id="CP048209">
    <property type="protein sequence ID" value="QHT60972.1"/>
    <property type="molecule type" value="Genomic_DNA"/>
</dbReference>
<comment type="similarity">
    <text evidence="1">Belongs to the LysR transcriptional regulatory family.</text>
</comment>
<dbReference type="PROSITE" id="PS50931">
    <property type="entry name" value="HTH_LYSR"/>
    <property type="match status" value="1"/>
</dbReference>
<dbReference type="Pfam" id="PF00126">
    <property type="entry name" value="HTH_1"/>
    <property type="match status" value="1"/>
</dbReference>
<dbReference type="Pfam" id="PF03466">
    <property type="entry name" value="LysR_substrate"/>
    <property type="match status" value="1"/>
</dbReference>
<dbReference type="FunFam" id="1.10.10.10:FF:000001">
    <property type="entry name" value="LysR family transcriptional regulator"/>
    <property type="match status" value="1"/>
</dbReference>
<dbReference type="PANTHER" id="PTHR30419">
    <property type="entry name" value="HTH-TYPE TRANSCRIPTIONAL REGULATOR YBHD"/>
    <property type="match status" value="1"/>
</dbReference>
<dbReference type="Gene3D" id="3.40.190.290">
    <property type="match status" value="1"/>
</dbReference>